<feature type="binding site" description="axial binding residue" evidence="8">
    <location>
        <position position="491"/>
    </location>
    <ligand>
        <name>heme</name>
        <dbReference type="ChEBI" id="CHEBI:30413"/>
    </ligand>
    <ligandPart>
        <name>Fe</name>
        <dbReference type="ChEBI" id="CHEBI:18248"/>
    </ligandPart>
</feature>
<dbReference type="EMBL" id="SPNV01000268">
    <property type="protein sequence ID" value="KAF5857237.1"/>
    <property type="molecule type" value="Genomic_DNA"/>
</dbReference>
<dbReference type="AlphaFoldDB" id="A0A8H6E2Q9"/>
<keyword evidence="5 9" id="KW-0560">Oxidoreductase</keyword>
<dbReference type="PANTHER" id="PTHR24305">
    <property type="entry name" value="CYTOCHROME P450"/>
    <property type="match status" value="1"/>
</dbReference>
<dbReference type="CDD" id="cd11058">
    <property type="entry name" value="CYP60B-like"/>
    <property type="match status" value="1"/>
</dbReference>
<gene>
    <name evidence="10" type="ORF">ETB97_006034</name>
</gene>
<dbReference type="Gene3D" id="1.10.630.10">
    <property type="entry name" value="Cytochrome P450"/>
    <property type="match status" value="1"/>
</dbReference>
<comment type="cofactor">
    <cofactor evidence="1 8">
        <name>heme</name>
        <dbReference type="ChEBI" id="CHEBI:30413"/>
    </cofactor>
</comment>
<reference evidence="10 11" key="1">
    <citation type="submission" date="2019-04" db="EMBL/GenBank/DDBJ databases">
        <title>Aspergillus burnettii sp. nov., novel species from soil in southeast Queensland.</title>
        <authorList>
            <person name="Gilchrist C.L.M."/>
            <person name="Pitt J.I."/>
            <person name="Lange L."/>
            <person name="Lacey H.J."/>
            <person name="Vuong D."/>
            <person name="Midgley D.J."/>
            <person name="Greenfield P."/>
            <person name="Bradbury M."/>
            <person name="Lacey E."/>
            <person name="Busk P.K."/>
            <person name="Pilgaard B."/>
            <person name="Chooi Y.H."/>
            <person name="Piggott A.M."/>
        </authorList>
    </citation>
    <scope>NUCLEOTIDE SEQUENCE [LARGE SCALE GENOMIC DNA]</scope>
    <source>
        <strain evidence="10 11">FRR 5400</strain>
    </source>
</reference>
<sequence>MALEIDGLEDIVSQSHGSSFGVAKTASFVVCYSFLSRHTFPRIQSHSVDIYELLSYIIYNAVYNLYLSPLARFPGPKLWAISDIPRQISIVRGRAHLRILALHNHYGPVVRVGPHELSFNTPQAFQDIYGFRRGEKETHFPKDPKLYATQLSGMSTAVGGYTDNETHTRQRRLLSHAFSERSLREQEGTIVHYVDLLMQRLRERTNLERTHKAEVDLARWFNFTTFDIIGDLMFAEPFDCLKSNQLHPWIHLIFSSLKAFTLLNVINQYTLVRKFQENLLPKSLVRQLLSHLDLCKQKADRRLEAGTSRPDFISAILKHGLGDEEGRFIEDQPIMSRSEIYANSAFFTIAGSETTATMLAGCVYYLCKHREIKDKLCDEIRSAFFSDQEIRSSKCTPLAYLNAVLEESLRMYPPVAAGDPRLVPQGGSTVGGHVLPEYTTVYAHRYSAHHAAENFALPEQFIPERWMGNDCRFDSDKRDAVQPFSLGPRNCLGKNLAHLEMRLILCKLLFNFNIELAPGSENWIDQEVFIIWNRPALSVQLTDRFA</sequence>
<dbReference type="SUPFAM" id="SSF48264">
    <property type="entry name" value="Cytochrome P450"/>
    <property type="match status" value="1"/>
</dbReference>
<dbReference type="InterPro" id="IPR001128">
    <property type="entry name" value="Cyt_P450"/>
</dbReference>
<evidence type="ECO:0000256" key="6">
    <source>
        <dbReference type="ARBA" id="ARBA00023004"/>
    </source>
</evidence>
<evidence type="ECO:0000313" key="11">
    <source>
        <dbReference type="Proteomes" id="UP000541154"/>
    </source>
</evidence>
<dbReference type="InterPro" id="IPR002401">
    <property type="entry name" value="Cyt_P450_E_grp-I"/>
</dbReference>
<dbReference type="PRINTS" id="PR00463">
    <property type="entry name" value="EP450I"/>
</dbReference>
<evidence type="ECO:0000256" key="4">
    <source>
        <dbReference type="ARBA" id="ARBA00022723"/>
    </source>
</evidence>
<dbReference type="InterPro" id="IPR036396">
    <property type="entry name" value="Cyt_P450_sf"/>
</dbReference>
<dbReference type="PROSITE" id="PS00086">
    <property type="entry name" value="CYTOCHROME_P450"/>
    <property type="match status" value="1"/>
</dbReference>
<name>A0A8H6E2Q9_PETAA</name>
<evidence type="ECO:0000256" key="1">
    <source>
        <dbReference type="ARBA" id="ARBA00001971"/>
    </source>
</evidence>
<evidence type="ECO:0000256" key="8">
    <source>
        <dbReference type="PIRSR" id="PIRSR602401-1"/>
    </source>
</evidence>
<evidence type="ECO:0000256" key="9">
    <source>
        <dbReference type="RuleBase" id="RU000461"/>
    </source>
</evidence>
<protein>
    <recommendedName>
        <fullName evidence="12">Cytochrome P450</fullName>
    </recommendedName>
</protein>
<evidence type="ECO:0008006" key="12">
    <source>
        <dbReference type="Google" id="ProtNLM"/>
    </source>
</evidence>
<dbReference type="GO" id="GO:0005506">
    <property type="term" value="F:iron ion binding"/>
    <property type="evidence" value="ECO:0007669"/>
    <property type="project" value="InterPro"/>
</dbReference>
<evidence type="ECO:0000256" key="2">
    <source>
        <dbReference type="ARBA" id="ARBA00010617"/>
    </source>
</evidence>
<dbReference type="PANTHER" id="PTHR24305:SF210">
    <property type="entry name" value="CYTOCHROME P450 MONOOXYGENASE ASQL-RELATED"/>
    <property type="match status" value="1"/>
</dbReference>
<evidence type="ECO:0000256" key="5">
    <source>
        <dbReference type="ARBA" id="ARBA00023002"/>
    </source>
</evidence>
<dbReference type="GO" id="GO:0004497">
    <property type="term" value="F:monooxygenase activity"/>
    <property type="evidence" value="ECO:0007669"/>
    <property type="project" value="UniProtKB-KW"/>
</dbReference>
<dbReference type="InterPro" id="IPR050121">
    <property type="entry name" value="Cytochrome_P450_monoxygenase"/>
</dbReference>
<dbReference type="Proteomes" id="UP000541154">
    <property type="component" value="Unassembled WGS sequence"/>
</dbReference>
<keyword evidence="3 8" id="KW-0349">Heme</keyword>
<accession>A0A8H6E2Q9</accession>
<dbReference type="PRINTS" id="PR00385">
    <property type="entry name" value="P450"/>
</dbReference>
<evidence type="ECO:0000256" key="3">
    <source>
        <dbReference type="ARBA" id="ARBA00022617"/>
    </source>
</evidence>
<comment type="similarity">
    <text evidence="2 9">Belongs to the cytochrome P450 family.</text>
</comment>
<keyword evidence="4 8" id="KW-0479">Metal-binding</keyword>
<comment type="caution">
    <text evidence="10">The sequence shown here is derived from an EMBL/GenBank/DDBJ whole genome shotgun (WGS) entry which is preliminary data.</text>
</comment>
<dbReference type="GO" id="GO:0020037">
    <property type="term" value="F:heme binding"/>
    <property type="evidence" value="ECO:0007669"/>
    <property type="project" value="InterPro"/>
</dbReference>
<dbReference type="Pfam" id="PF00067">
    <property type="entry name" value="p450"/>
    <property type="match status" value="1"/>
</dbReference>
<dbReference type="GO" id="GO:0016705">
    <property type="term" value="F:oxidoreductase activity, acting on paired donors, with incorporation or reduction of molecular oxygen"/>
    <property type="evidence" value="ECO:0007669"/>
    <property type="project" value="InterPro"/>
</dbReference>
<dbReference type="InterPro" id="IPR017972">
    <property type="entry name" value="Cyt_P450_CS"/>
</dbReference>
<organism evidence="10 11">
    <name type="scientific">Petromyces alliaceus</name>
    <name type="common">Aspergillus alliaceus</name>
    <dbReference type="NCBI Taxonomy" id="209559"/>
    <lineage>
        <taxon>Eukaryota</taxon>
        <taxon>Fungi</taxon>
        <taxon>Dikarya</taxon>
        <taxon>Ascomycota</taxon>
        <taxon>Pezizomycotina</taxon>
        <taxon>Eurotiomycetes</taxon>
        <taxon>Eurotiomycetidae</taxon>
        <taxon>Eurotiales</taxon>
        <taxon>Aspergillaceae</taxon>
        <taxon>Aspergillus</taxon>
        <taxon>Aspergillus subgen. Circumdati</taxon>
    </lineage>
</organism>
<keyword evidence="7 9" id="KW-0503">Monooxygenase</keyword>
<keyword evidence="11" id="KW-1185">Reference proteome</keyword>
<evidence type="ECO:0000256" key="7">
    <source>
        <dbReference type="ARBA" id="ARBA00023033"/>
    </source>
</evidence>
<evidence type="ECO:0000313" key="10">
    <source>
        <dbReference type="EMBL" id="KAF5857237.1"/>
    </source>
</evidence>
<keyword evidence="6 8" id="KW-0408">Iron</keyword>
<proteinExistence type="inferred from homology"/>